<dbReference type="GeneTree" id="ENSGT00390000007741"/>
<keyword evidence="5 8" id="KW-0460">Magnesium</keyword>
<dbReference type="InterPro" id="IPR036412">
    <property type="entry name" value="HAD-like_sf"/>
</dbReference>
<evidence type="ECO:0000256" key="3">
    <source>
        <dbReference type="ARBA" id="ARBA00022723"/>
    </source>
</evidence>
<proteinExistence type="inferred from homology"/>
<evidence type="ECO:0000256" key="6">
    <source>
        <dbReference type="PIRSR" id="PIRSR031051-1"/>
    </source>
</evidence>
<dbReference type="Ensembl" id="ENSLBET00000029022.1">
    <property type="protein sequence ID" value="ENSLBEP00000027700.1"/>
    <property type="gene ID" value="ENSLBEG00000021014.1"/>
</dbReference>
<evidence type="ECO:0000256" key="1">
    <source>
        <dbReference type="ARBA" id="ARBA00001946"/>
    </source>
</evidence>
<dbReference type="SUPFAM" id="SSF56784">
    <property type="entry name" value="HAD-like"/>
    <property type="match status" value="1"/>
</dbReference>
<dbReference type="RefSeq" id="XP_020487183.1">
    <property type="nucleotide sequence ID" value="XM_020631527.3"/>
</dbReference>
<dbReference type="GO" id="GO:0016791">
    <property type="term" value="F:phosphatase activity"/>
    <property type="evidence" value="ECO:0007669"/>
    <property type="project" value="InterPro"/>
</dbReference>
<dbReference type="InterPro" id="IPR023214">
    <property type="entry name" value="HAD_sf"/>
</dbReference>
<dbReference type="NCBIfam" id="TIGR01489">
    <property type="entry name" value="DKMTPPase-SF"/>
    <property type="match status" value="1"/>
</dbReference>
<feature type="binding site" evidence="7">
    <location>
        <position position="19"/>
    </location>
    <ligand>
        <name>substrate</name>
    </ligand>
</feature>
<keyword evidence="4" id="KW-0378">Hydrolase</keyword>
<evidence type="ECO:0000313" key="10">
    <source>
        <dbReference type="Proteomes" id="UP000261660"/>
    </source>
</evidence>
<dbReference type="RefSeq" id="XP_065809249.1">
    <property type="nucleotide sequence ID" value="XM_065953177.1"/>
</dbReference>
<protein>
    <submittedName>
        <fullName evidence="9">Phosphatase, orphan 2</fullName>
    </submittedName>
</protein>
<keyword evidence="10" id="KW-1185">Reference proteome</keyword>
<dbReference type="Gene3D" id="3.40.50.1000">
    <property type="entry name" value="HAD superfamily/HAD-like"/>
    <property type="match status" value="1"/>
</dbReference>
<dbReference type="InterPro" id="IPR016965">
    <property type="entry name" value="Pase_PHOSPHO-typ"/>
</dbReference>
<sequence>MKTLMVFDFDHTVVDDNSDTWVLRCLPGEALPDSVKKSYRKGHWTEFMGRVMKYIGDQDVSPDRVRSVMETIPFTAGMTDLLTLILENKSSIDCIVISDSNALFIDWILQASGLQAAVDQVFTNPAKFNELGYMEVQCCHSHDCTQCPVNLCKRRVLELYLSERSDGGVSYERIYYVGDGGNDLCPTFCLRGNDVVMPRKGYTLEKLLSRLESQKDDTSLRAKVIAWSSGTEILEELKASM</sequence>
<reference evidence="9" key="2">
    <citation type="submission" date="2025-09" db="UniProtKB">
        <authorList>
            <consortium name="Ensembl"/>
        </authorList>
    </citation>
    <scope>IDENTIFICATION</scope>
</reference>
<dbReference type="Pfam" id="PF06888">
    <property type="entry name" value="Put_Phosphatase"/>
    <property type="match status" value="1"/>
</dbReference>
<dbReference type="PANTHER" id="PTHR20889">
    <property type="entry name" value="PHOSPHATASE, ORPHAN 1, 2"/>
    <property type="match status" value="1"/>
</dbReference>
<feature type="binding site" evidence="7">
    <location>
        <position position="99"/>
    </location>
    <ligand>
        <name>substrate</name>
    </ligand>
</feature>
<dbReference type="Proteomes" id="UP000261660">
    <property type="component" value="Unplaced"/>
</dbReference>
<feature type="active site" description="Proton donor" evidence="6">
    <location>
        <position position="10"/>
    </location>
</feature>
<dbReference type="OrthoDB" id="10267182at2759"/>
<dbReference type="GeneID" id="109982351"/>
<comment type="similarity">
    <text evidence="2">Belongs to the HAD-like hydrolase superfamily. PHOSPHO family.</text>
</comment>
<dbReference type="InterPro" id="IPR006384">
    <property type="entry name" value="HAD_hydro_PyrdxlP_Pase-like"/>
</dbReference>
<evidence type="ECO:0000256" key="4">
    <source>
        <dbReference type="ARBA" id="ARBA00022801"/>
    </source>
</evidence>
<feature type="binding site" evidence="8">
    <location>
        <position position="10"/>
    </location>
    <ligand>
        <name>Mg(2+)</name>
        <dbReference type="ChEBI" id="CHEBI:18420"/>
    </ligand>
</feature>
<keyword evidence="3 8" id="KW-0479">Metal-binding</keyword>
<dbReference type="CTD" id="493911"/>
<feature type="binding site" evidence="8">
    <location>
        <position position="8"/>
    </location>
    <ligand>
        <name>Mg(2+)</name>
        <dbReference type="ChEBI" id="CHEBI:18420"/>
    </ligand>
</feature>
<comment type="cofactor">
    <cofactor evidence="1 8">
        <name>Mg(2+)</name>
        <dbReference type="ChEBI" id="CHEBI:18420"/>
    </cofactor>
</comment>
<dbReference type="AlphaFoldDB" id="A0A3Q3N1J2"/>
<name>A0A3Q3N1J2_9LABR</name>
<dbReference type="GO" id="GO:0046872">
    <property type="term" value="F:metal ion binding"/>
    <property type="evidence" value="ECO:0007669"/>
    <property type="project" value="UniProtKB-KW"/>
</dbReference>
<organism evidence="9 10">
    <name type="scientific">Labrus bergylta</name>
    <name type="common">ballan wrasse</name>
    <dbReference type="NCBI Taxonomy" id="56723"/>
    <lineage>
        <taxon>Eukaryota</taxon>
        <taxon>Metazoa</taxon>
        <taxon>Chordata</taxon>
        <taxon>Craniata</taxon>
        <taxon>Vertebrata</taxon>
        <taxon>Euteleostomi</taxon>
        <taxon>Actinopterygii</taxon>
        <taxon>Neopterygii</taxon>
        <taxon>Teleostei</taxon>
        <taxon>Neoteleostei</taxon>
        <taxon>Acanthomorphata</taxon>
        <taxon>Eupercaria</taxon>
        <taxon>Labriformes</taxon>
        <taxon>Labridae</taxon>
        <taxon>Labrus</taxon>
    </lineage>
</organism>
<dbReference type="PIRSF" id="PIRSF031051">
    <property type="entry name" value="PyrdxlP_Pase_PHOSPHO2"/>
    <property type="match status" value="1"/>
</dbReference>
<evidence type="ECO:0000256" key="2">
    <source>
        <dbReference type="ARBA" id="ARBA00008541"/>
    </source>
</evidence>
<dbReference type="FunCoup" id="A0A3Q3N1J2">
    <property type="interactions" value="694"/>
</dbReference>
<reference evidence="9" key="1">
    <citation type="submission" date="2025-08" db="UniProtKB">
        <authorList>
            <consortium name="Ensembl"/>
        </authorList>
    </citation>
    <scope>IDENTIFICATION</scope>
</reference>
<dbReference type="InParanoid" id="A0A3Q3N1J2"/>
<dbReference type="STRING" id="56723.ENSLBEP00000027700"/>
<evidence type="ECO:0000256" key="8">
    <source>
        <dbReference type="PIRSR" id="PIRSR031051-3"/>
    </source>
</evidence>
<feature type="active site" description="Nucleophile" evidence="6">
    <location>
        <position position="8"/>
    </location>
</feature>
<dbReference type="PANTHER" id="PTHR20889:SF1">
    <property type="entry name" value="PYRIDOXAL PHOSPHATE PHOSPHATASE PHOSPHO2"/>
    <property type="match status" value="1"/>
</dbReference>
<accession>A0A3Q3N1J2</accession>
<evidence type="ECO:0000313" key="9">
    <source>
        <dbReference type="Ensembl" id="ENSLBEP00000027700.1"/>
    </source>
</evidence>
<evidence type="ECO:0000256" key="7">
    <source>
        <dbReference type="PIRSR" id="PIRSR031051-2"/>
    </source>
</evidence>
<dbReference type="NCBIfam" id="TIGR01488">
    <property type="entry name" value="HAD-SF-IB"/>
    <property type="match status" value="1"/>
</dbReference>
<feature type="binding site" evidence="8">
    <location>
        <position position="179"/>
    </location>
    <ligand>
        <name>Mg(2+)</name>
        <dbReference type="ChEBI" id="CHEBI:18420"/>
    </ligand>
</feature>
<evidence type="ECO:0000256" key="5">
    <source>
        <dbReference type="ARBA" id="ARBA00022842"/>
    </source>
</evidence>